<proteinExistence type="predicted"/>
<evidence type="ECO:0000256" key="1">
    <source>
        <dbReference type="SAM" id="Phobius"/>
    </source>
</evidence>
<dbReference type="EMBL" id="AP014564">
    <property type="protein sequence ID" value="BAV94494.1"/>
    <property type="molecule type" value="Genomic_DNA"/>
</dbReference>
<gene>
    <name evidence="2" type="ORF">JBKA6_0481</name>
</gene>
<feature type="transmembrane region" description="Helical" evidence="1">
    <location>
        <begin position="42"/>
        <end position="62"/>
    </location>
</feature>
<dbReference type="KEGG" id="ise:JBKA6_0481"/>
<evidence type="ECO:0000313" key="2">
    <source>
        <dbReference type="EMBL" id="BAV94494.1"/>
    </source>
</evidence>
<keyword evidence="3" id="KW-1185">Reference proteome</keyword>
<sequence>MMKGLDPNSAKFYSIAFEMCITIMAFMFLGKCADYYLEMEKPLLTALLSFIGVFISIYRVIYSIKSKR</sequence>
<keyword evidence="1" id="KW-0472">Membrane</keyword>
<keyword evidence="1" id="KW-1133">Transmembrane helix</keyword>
<evidence type="ECO:0008006" key="4">
    <source>
        <dbReference type="Google" id="ProtNLM"/>
    </source>
</evidence>
<accession>A0A1J1E5B4</accession>
<organism evidence="2 3">
    <name type="scientific">Ichthyobacterium seriolicida</name>
    <dbReference type="NCBI Taxonomy" id="242600"/>
    <lineage>
        <taxon>Bacteria</taxon>
        <taxon>Pseudomonadati</taxon>
        <taxon>Bacteroidota</taxon>
        <taxon>Flavobacteriia</taxon>
        <taxon>Flavobacteriales</taxon>
        <taxon>Ichthyobacteriaceae</taxon>
        <taxon>Ichthyobacterium</taxon>
    </lineage>
</organism>
<evidence type="ECO:0000313" key="3">
    <source>
        <dbReference type="Proteomes" id="UP000243197"/>
    </source>
</evidence>
<keyword evidence="1" id="KW-0812">Transmembrane</keyword>
<dbReference type="Pfam" id="PF09527">
    <property type="entry name" value="ATPase_gene1"/>
    <property type="match status" value="1"/>
</dbReference>
<feature type="transmembrane region" description="Helical" evidence="1">
    <location>
        <begin position="12"/>
        <end position="30"/>
    </location>
</feature>
<dbReference type="Proteomes" id="UP000243197">
    <property type="component" value="Chromosome"/>
</dbReference>
<dbReference type="InterPro" id="IPR032820">
    <property type="entry name" value="ATPase_put"/>
</dbReference>
<dbReference type="AlphaFoldDB" id="A0A1J1E5B4"/>
<protein>
    <recommendedName>
        <fullName evidence="4">AtpZ/AtpI family protein</fullName>
    </recommendedName>
</protein>
<reference evidence="2 3" key="1">
    <citation type="submission" date="2014-03" db="EMBL/GenBank/DDBJ databases">
        <title>complete genome sequence of Flavobacteriaceae bacterium JBKA-6.</title>
        <authorList>
            <person name="Takano T."/>
            <person name="Nakamura Y."/>
            <person name="Takuma S."/>
            <person name="Yasuike M."/>
            <person name="Matsuyama T."/>
            <person name="Sakai T."/>
            <person name="Fujiwara A."/>
            <person name="Kimoto K."/>
            <person name="Fukuda Y."/>
            <person name="Kondo H."/>
            <person name="Hirono I."/>
            <person name="Nakayasu C."/>
        </authorList>
    </citation>
    <scope>NUCLEOTIDE SEQUENCE [LARGE SCALE GENOMIC DNA]</scope>
    <source>
        <strain evidence="2 3">JBKA-6</strain>
    </source>
</reference>
<name>A0A1J1E5B4_9FLAO</name>